<accession>A0A481YRJ7</accession>
<proteinExistence type="predicted"/>
<dbReference type="EMBL" id="MK500302">
    <property type="protein sequence ID" value="QBK85086.1"/>
    <property type="molecule type" value="Genomic_DNA"/>
</dbReference>
<organism evidence="1">
    <name type="scientific">Pithovirus LCDPAC02</name>
    <dbReference type="NCBI Taxonomy" id="2506601"/>
    <lineage>
        <taxon>Viruses</taxon>
        <taxon>Pithoviruses</taxon>
    </lineage>
</organism>
<evidence type="ECO:0000313" key="1">
    <source>
        <dbReference type="EMBL" id="QBK85086.1"/>
    </source>
</evidence>
<name>A0A481YRJ7_9VIRU</name>
<reference evidence="1" key="1">
    <citation type="journal article" date="2019" name="MBio">
        <title>Virus Genomes from Deep Sea Sediments Expand the Ocean Megavirome and Support Independent Origins of Viral Gigantism.</title>
        <authorList>
            <person name="Backstrom D."/>
            <person name="Yutin N."/>
            <person name="Jorgensen S.L."/>
            <person name="Dharamshi J."/>
            <person name="Homa F."/>
            <person name="Zaremba-Niedwiedzka K."/>
            <person name="Spang A."/>
            <person name="Wolf Y.I."/>
            <person name="Koonin E.V."/>
            <person name="Ettema T.J."/>
        </authorList>
    </citation>
    <scope>NUCLEOTIDE SEQUENCE</scope>
</reference>
<protein>
    <submittedName>
        <fullName evidence="1">Uncharacterized protein</fullName>
    </submittedName>
</protein>
<sequence length="172" mass="21593">MSIQDLAKEIPHFDKIFNKIRNKRLFKYYYEYIIEAGYLAEIFSQYVDDNFENETFNIQIYIICFYHKFRSKYSSDFEYVKEFIEENHFQYEIRQKDWNILCNYWDFLRSFSKELNKNIEEKISLEQYDFSHDFDKSLELFESDLEEFEYIFYMTRPKHFKNRIKNVLNIKD</sequence>
<gene>
    <name evidence="1" type="ORF">LCDPAC02_02850</name>
</gene>